<feature type="transmembrane region" description="Helical" evidence="1">
    <location>
        <begin position="12"/>
        <end position="32"/>
    </location>
</feature>
<evidence type="ECO:0000313" key="2">
    <source>
        <dbReference type="EMBL" id="GEN75421.1"/>
    </source>
</evidence>
<proteinExistence type="predicted"/>
<reference evidence="2 3" key="1">
    <citation type="submission" date="2019-07" db="EMBL/GenBank/DDBJ databases">
        <title>Whole genome shotgun sequence of Chryseobacterium hagamense NBRC 105253.</title>
        <authorList>
            <person name="Hosoyama A."/>
            <person name="Uohara A."/>
            <person name="Ohji S."/>
            <person name="Ichikawa N."/>
        </authorList>
    </citation>
    <scope>NUCLEOTIDE SEQUENCE [LARGE SCALE GENOMIC DNA]</scope>
    <source>
        <strain evidence="2 3">NBRC 105253</strain>
    </source>
</reference>
<keyword evidence="1" id="KW-0472">Membrane</keyword>
<dbReference type="Proteomes" id="UP000321863">
    <property type="component" value="Unassembled WGS sequence"/>
</dbReference>
<evidence type="ECO:0000256" key="1">
    <source>
        <dbReference type="SAM" id="Phobius"/>
    </source>
</evidence>
<gene>
    <name evidence="2" type="ORF">CHA01nite_11610</name>
</gene>
<dbReference type="RefSeq" id="WP_228458349.1">
    <property type="nucleotide sequence ID" value="NZ_BJYJ01000003.1"/>
</dbReference>
<dbReference type="InterPro" id="IPR036280">
    <property type="entry name" value="Multihaem_cyt_sf"/>
</dbReference>
<dbReference type="AlphaFoldDB" id="A0A511YJP7"/>
<sequence length="210" mass="23087">MITFFKKIKLKSGYLFRGFFVVAISASAFGMVSRNVNKTYAPVSIVKKDSVASVKAFGEVYKVLMSPRCLNCHPAGDIPLQGDDSHVHQMYPQRGPDGKGLYAMKCANCHQDENTPGLHMPPGNPKWHLPPADMKMVFEGKTAHELAIQLLNKKENGNKNIEALIKHADDGLVLAGFNPADGLKKPPLTHAEFKKAWITWLTTGAYAPAK</sequence>
<dbReference type="SUPFAM" id="SSF48695">
    <property type="entry name" value="Multiheme cytochromes"/>
    <property type="match status" value="2"/>
</dbReference>
<protein>
    <recommendedName>
        <fullName evidence="4">Cytochrome c domain-containing protein</fullName>
    </recommendedName>
</protein>
<comment type="caution">
    <text evidence="2">The sequence shown here is derived from an EMBL/GenBank/DDBJ whole genome shotgun (WGS) entry which is preliminary data.</text>
</comment>
<keyword evidence="1" id="KW-0812">Transmembrane</keyword>
<accession>A0A511YJP7</accession>
<evidence type="ECO:0000313" key="3">
    <source>
        <dbReference type="Proteomes" id="UP000321863"/>
    </source>
</evidence>
<keyword evidence="1" id="KW-1133">Transmembrane helix</keyword>
<evidence type="ECO:0008006" key="4">
    <source>
        <dbReference type="Google" id="ProtNLM"/>
    </source>
</evidence>
<organism evidence="2 3">
    <name type="scientific">Chryseobacterium hagamense</name>
    <dbReference type="NCBI Taxonomy" id="395935"/>
    <lineage>
        <taxon>Bacteria</taxon>
        <taxon>Pseudomonadati</taxon>
        <taxon>Bacteroidota</taxon>
        <taxon>Flavobacteriia</taxon>
        <taxon>Flavobacteriales</taxon>
        <taxon>Weeksellaceae</taxon>
        <taxon>Chryseobacterium group</taxon>
        <taxon>Chryseobacterium</taxon>
    </lineage>
</organism>
<keyword evidence="3" id="KW-1185">Reference proteome</keyword>
<name>A0A511YJP7_9FLAO</name>
<dbReference type="EMBL" id="BJYJ01000003">
    <property type="protein sequence ID" value="GEN75421.1"/>
    <property type="molecule type" value="Genomic_DNA"/>
</dbReference>